<dbReference type="SMART" id="SM00086">
    <property type="entry name" value="PAC"/>
    <property type="match status" value="2"/>
</dbReference>
<dbReference type="InterPro" id="IPR003594">
    <property type="entry name" value="HATPase_dom"/>
</dbReference>
<evidence type="ECO:0000256" key="8">
    <source>
        <dbReference type="ARBA" id="ARBA00022741"/>
    </source>
</evidence>
<proteinExistence type="predicted"/>
<dbReference type="AlphaFoldDB" id="A0A2Z6B0X9"/>
<evidence type="ECO:0000259" key="21">
    <source>
        <dbReference type="PROSITE" id="PS50110"/>
    </source>
</evidence>
<dbReference type="Pfam" id="PF01627">
    <property type="entry name" value="Hpt"/>
    <property type="match status" value="1"/>
</dbReference>
<dbReference type="SUPFAM" id="SSF52172">
    <property type="entry name" value="CheY-like"/>
    <property type="match status" value="1"/>
</dbReference>
<keyword evidence="6" id="KW-0808">Transferase</keyword>
<dbReference type="PROSITE" id="PS50109">
    <property type="entry name" value="HIS_KIN"/>
    <property type="match status" value="1"/>
</dbReference>
<keyword evidence="10" id="KW-0067">ATP-binding</keyword>
<evidence type="ECO:0000256" key="2">
    <source>
        <dbReference type="ARBA" id="ARBA00004651"/>
    </source>
</evidence>
<keyword evidence="8" id="KW-0547">Nucleotide-binding</keyword>
<dbReference type="PRINTS" id="PR00344">
    <property type="entry name" value="BCTRLSENSOR"/>
</dbReference>
<evidence type="ECO:0000259" key="20">
    <source>
        <dbReference type="PROSITE" id="PS50109"/>
    </source>
</evidence>
<dbReference type="EC" id="2.7.13.3" evidence="3"/>
<dbReference type="CDD" id="cd16922">
    <property type="entry name" value="HATPase_EvgS-ArcB-TorS-like"/>
    <property type="match status" value="1"/>
</dbReference>
<dbReference type="Gene3D" id="3.30.450.350">
    <property type="entry name" value="CHASE domain"/>
    <property type="match status" value="1"/>
</dbReference>
<dbReference type="SUPFAM" id="SSF47226">
    <property type="entry name" value="Histidine-containing phosphotransfer domain, HPT domain"/>
    <property type="match status" value="1"/>
</dbReference>
<dbReference type="SMART" id="SM00448">
    <property type="entry name" value="REC"/>
    <property type="match status" value="1"/>
</dbReference>
<evidence type="ECO:0000256" key="7">
    <source>
        <dbReference type="ARBA" id="ARBA00022692"/>
    </source>
</evidence>
<keyword evidence="12" id="KW-0902">Two-component regulatory system</keyword>
<evidence type="ECO:0000256" key="12">
    <source>
        <dbReference type="ARBA" id="ARBA00023012"/>
    </source>
</evidence>
<dbReference type="FunFam" id="1.10.287.130:FF:000002">
    <property type="entry name" value="Two-component osmosensing histidine kinase"/>
    <property type="match status" value="1"/>
</dbReference>
<dbReference type="InterPro" id="IPR011006">
    <property type="entry name" value="CheY-like_superfamily"/>
</dbReference>
<feature type="transmembrane region" description="Helical" evidence="19">
    <location>
        <begin position="20"/>
        <end position="39"/>
    </location>
</feature>
<evidence type="ECO:0000256" key="9">
    <source>
        <dbReference type="ARBA" id="ARBA00022777"/>
    </source>
</evidence>
<dbReference type="Gene3D" id="3.40.50.2300">
    <property type="match status" value="1"/>
</dbReference>
<evidence type="ECO:0000256" key="14">
    <source>
        <dbReference type="ARBA" id="ARBA00064003"/>
    </source>
</evidence>
<name>A0A2Z6B0X9_9BACT</name>
<comment type="catalytic activity">
    <reaction evidence="1">
        <text>ATP + protein L-histidine = ADP + protein N-phospho-L-histidine.</text>
        <dbReference type="EC" id="2.7.13.3"/>
    </reaction>
</comment>
<dbReference type="Gene3D" id="1.20.120.160">
    <property type="entry name" value="HPT domain"/>
    <property type="match status" value="1"/>
</dbReference>
<dbReference type="PROSITE" id="PS50113">
    <property type="entry name" value="PAC"/>
    <property type="match status" value="2"/>
</dbReference>
<feature type="domain" description="PAS" evidence="22">
    <location>
        <begin position="367"/>
        <end position="439"/>
    </location>
</feature>
<dbReference type="Gene3D" id="3.30.450.20">
    <property type="entry name" value="PAS domain"/>
    <property type="match status" value="2"/>
</dbReference>
<keyword evidence="27" id="KW-1185">Reference proteome</keyword>
<evidence type="ECO:0000256" key="19">
    <source>
        <dbReference type="SAM" id="Phobius"/>
    </source>
</evidence>
<dbReference type="SMART" id="SM00091">
    <property type="entry name" value="PAS"/>
    <property type="match status" value="2"/>
</dbReference>
<comment type="subunit">
    <text evidence="14">At low DSF concentrations, interacts with RpfF.</text>
</comment>
<evidence type="ECO:0000256" key="11">
    <source>
        <dbReference type="ARBA" id="ARBA00022989"/>
    </source>
</evidence>
<dbReference type="PANTHER" id="PTHR45339">
    <property type="entry name" value="HYBRID SIGNAL TRANSDUCTION HISTIDINE KINASE J"/>
    <property type="match status" value="1"/>
</dbReference>
<dbReference type="Pfam" id="PF03924">
    <property type="entry name" value="CHASE"/>
    <property type="match status" value="1"/>
</dbReference>
<evidence type="ECO:0000256" key="10">
    <source>
        <dbReference type="ARBA" id="ARBA00022840"/>
    </source>
</evidence>
<gene>
    <name evidence="26" type="ORF">DFE_2387</name>
</gene>
<feature type="domain" description="PAC" evidence="23">
    <location>
        <begin position="574"/>
        <end position="627"/>
    </location>
</feature>
<dbReference type="SUPFAM" id="SSF47384">
    <property type="entry name" value="Homodimeric domain of signal transducing histidine kinase"/>
    <property type="match status" value="1"/>
</dbReference>
<evidence type="ECO:0000259" key="23">
    <source>
        <dbReference type="PROSITE" id="PS50113"/>
    </source>
</evidence>
<feature type="modified residue" description="4-aspartylphosphate" evidence="17">
    <location>
        <position position="946"/>
    </location>
</feature>
<dbReference type="GO" id="GO:0000155">
    <property type="term" value="F:phosphorelay sensor kinase activity"/>
    <property type="evidence" value="ECO:0007669"/>
    <property type="project" value="InterPro"/>
</dbReference>
<keyword evidence="9" id="KW-0418">Kinase</keyword>
<dbReference type="InterPro" id="IPR035965">
    <property type="entry name" value="PAS-like_dom_sf"/>
</dbReference>
<keyword evidence="13 19" id="KW-0472">Membrane</keyword>
<evidence type="ECO:0000259" key="24">
    <source>
        <dbReference type="PROSITE" id="PS50839"/>
    </source>
</evidence>
<evidence type="ECO:0000256" key="5">
    <source>
        <dbReference type="ARBA" id="ARBA00022553"/>
    </source>
</evidence>
<evidence type="ECO:0000256" key="18">
    <source>
        <dbReference type="SAM" id="Coils"/>
    </source>
</evidence>
<evidence type="ECO:0000313" key="27">
    <source>
        <dbReference type="Proteomes" id="UP000269883"/>
    </source>
</evidence>
<keyword evidence="11 19" id="KW-1133">Transmembrane helix</keyword>
<dbReference type="InterPro" id="IPR001610">
    <property type="entry name" value="PAC"/>
</dbReference>
<dbReference type="SUPFAM" id="SSF55874">
    <property type="entry name" value="ATPase domain of HSP90 chaperone/DNA topoisomerase II/histidine kinase"/>
    <property type="match status" value="1"/>
</dbReference>
<organism evidence="26 27">
    <name type="scientific">Desulfovibrio ferrophilus</name>
    <dbReference type="NCBI Taxonomy" id="241368"/>
    <lineage>
        <taxon>Bacteria</taxon>
        <taxon>Pseudomonadati</taxon>
        <taxon>Thermodesulfobacteriota</taxon>
        <taxon>Desulfovibrionia</taxon>
        <taxon>Desulfovibrionales</taxon>
        <taxon>Desulfovibrionaceae</taxon>
        <taxon>Desulfovibrio</taxon>
    </lineage>
</organism>
<feature type="domain" description="HPt" evidence="25">
    <location>
        <begin position="1057"/>
        <end position="1156"/>
    </location>
</feature>
<feature type="transmembrane region" description="Helical" evidence="19">
    <location>
        <begin position="324"/>
        <end position="344"/>
    </location>
</feature>
<dbReference type="SMART" id="SM00388">
    <property type="entry name" value="HisKA"/>
    <property type="match status" value="1"/>
</dbReference>
<feature type="domain" description="Histidine kinase" evidence="20">
    <location>
        <begin position="645"/>
        <end position="868"/>
    </location>
</feature>
<dbReference type="InterPro" id="IPR003661">
    <property type="entry name" value="HisK_dim/P_dom"/>
</dbReference>
<evidence type="ECO:0000256" key="15">
    <source>
        <dbReference type="ARBA" id="ARBA00068150"/>
    </source>
</evidence>
<feature type="modified residue" description="Phosphohistidine" evidence="16">
    <location>
        <position position="1096"/>
    </location>
</feature>
<dbReference type="PROSITE" id="PS50894">
    <property type="entry name" value="HPT"/>
    <property type="match status" value="1"/>
</dbReference>
<dbReference type="PROSITE" id="PS50839">
    <property type="entry name" value="CHASE"/>
    <property type="match status" value="1"/>
</dbReference>
<evidence type="ECO:0000259" key="22">
    <source>
        <dbReference type="PROSITE" id="PS50112"/>
    </source>
</evidence>
<dbReference type="Pfam" id="PF00072">
    <property type="entry name" value="Response_reg"/>
    <property type="match status" value="1"/>
</dbReference>
<dbReference type="Pfam" id="PF02518">
    <property type="entry name" value="HATPase_c"/>
    <property type="match status" value="1"/>
</dbReference>
<dbReference type="InterPro" id="IPR001789">
    <property type="entry name" value="Sig_transdc_resp-reg_receiver"/>
</dbReference>
<dbReference type="PROSITE" id="PS50110">
    <property type="entry name" value="RESPONSE_REGULATORY"/>
    <property type="match status" value="1"/>
</dbReference>
<dbReference type="InterPro" id="IPR036641">
    <property type="entry name" value="HPT_dom_sf"/>
</dbReference>
<sequence>MDKENTTTRSLTEMIRRFGPVILVAVVGSLLALASYIAIKSREDLALKREFHNAAQLRYLNVENFFNEYLVLLELVRGTFQATDFISRNEFKLSTDPALKQIKGIQAISWNPRVSSAERSIYRSAARADGFKKFEITDLDADGRLIPAKLRDEYYPAYYINPLEGNLNALGFNIASSPSRATALQQARDSGTIQVTERLTLVQEKESQFGVLAILPVYHRNHPQEKLEDRRANLKGFVILVLRGGDFIEEALSGLEDQGVALYLHDMSAPEDKQFLHAAQTDGTPYPKILEGIHDEKDISIGGRIWRMTCVPKQQFFDRFESRYPVIIGAAGLALTVVLCAYLATITGQTQRIRRLVDQRTDELRNSEERLELALQGADLGLWDWDMLTGDVTINDRWAEMLGYQVSEIEPKFESWANLVHPEDMPWVSDVLQNHLAGITPLYSAEIRMQAKSGQWKWILTQGRVVERASDGTPLRAAGTHMDITDQRQARNQLENLKERLELALVGSASGLWDWNIASGEVYYSDQWAIIHGYDTAELPPSMETLEMTLHPDDLPMVMRRLKASHQPDFIGIYQVEYRAHQRSGNLIWVMARGRVVDYDSDGKPLRMIGIIQDVTARKTLEQQLVEAKEEADQANRAKSDFLANMSHEIRTPMNAVIGLTDLALKTELSPKQQDYLSKIKHSSNSLLRVINDVLDFSKIEAGKLQLEQTTFALQEILTRLHDVFAFQATDKGLDFSIHTAPDVPSHLQGDSLRLEQILMNLMGNAFKFTSQGTIDVIVTLAPDPATPEAISVQFSVRDTGIGITEQDQSKLFDSFTQADSSTTRRYGGSGLGLAICKRLVDMMNGQITVQSTPGQGSTFTFTVEFAPGTEKALEEATSQSRRLPPNVKISFPGARLLLAEDNAINQQVAKEILQQVDIDVELAVNGQQATDRILMGAPFDAVLMDIQMPLMDGYEATLAIRADQRFKDLPIIAMTAHAMAGDRERCIAAGMNDYVSKPVDTQELFETLARWINPTMVETPLSDEPIIAGNALPQDELPTSLPGLDIPLGLERLGGNASLFRRLLIDFAHQHSDFDEQLSAALAAEDFSSAHTLVHTIKGVSGNIAAMDLHHAASALVHDLRRNHPPEAQALTQFRHELSRLLASLQLVTESKDKLSPSGTFDPSEATRLLRELEDLLTLNNFTAAQMAPHVSKALAGSEATKLAGTLEDQLAHFDFSGARETVNAILTSLGLDPDGDHS</sequence>
<evidence type="ECO:0000256" key="13">
    <source>
        <dbReference type="ARBA" id="ARBA00023136"/>
    </source>
</evidence>
<dbReference type="SUPFAM" id="SSF55785">
    <property type="entry name" value="PYP-like sensor domain (PAS domain)"/>
    <property type="match status" value="2"/>
</dbReference>
<dbReference type="GO" id="GO:0005524">
    <property type="term" value="F:ATP binding"/>
    <property type="evidence" value="ECO:0007669"/>
    <property type="project" value="UniProtKB-KW"/>
</dbReference>
<dbReference type="InterPro" id="IPR036890">
    <property type="entry name" value="HATPase_C_sf"/>
</dbReference>
<evidence type="ECO:0000256" key="16">
    <source>
        <dbReference type="PROSITE-ProRule" id="PRU00110"/>
    </source>
</evidence>
<feature type="domain" description="PAC" evidence="23">
    <location>
        <begin position="443"/>
        <end position="496"/>
    </location>
</feature>
<dbReference type="InterPro" id="IPR006189">
    <property type="entry name" value="CHASE_dom"/>
</dbReference>
<feature type="coiled-coil region" evidence="18">
    <location>
        <begin position="618"/>
        <end position="645"/>
    </location>
</feature>
<evidence type="ECO:0000256" key="1">
    <source>
        <dbReference type="ARBA" id="ARBA00000085"/>
    </source>
</evidence>
<evidence type="ECO:0000256" key="6">
    <source>
        <dbReference type="ARBA" id="ARBA00022679"/>
    </source>
</evidence>
<evidence type="ECO:0000256" key="17">
    <source>
        <dbReference type="PROSITE-ProRule" id="PRU00169"/>
    </source>
</evidence>
<dbReference type="InterPro" id="IPR000014">
    <property type="entry name" value="PAS"/>
</dbReference>
<dbReference type="Pfam" id="PF00512">
    <property type="entry name" value="HisKA"/>
    <property type="match status" value="1"/>
</dbReference>
<dbReference type="InterPro" id="IPR005467">
    <property type="entry name" value="His_kinase_dom"/>
</dbReference>
<dbReference type="KEGG" id="dfl:DFE_2387"/>
<dbReference type="InterPro" id="IPR000700">
    <property type="entry name" value="PAS-assoc_C"/>
</dbReference>
<dbReference type="InterPro" id="IPR004358">
    <property type="entry name" value="Sig_transdc_His_kin-like_C"/>
</dbReference>
<evidence type="ECO:0000313" key="26">
    <source>
        <dbReference type="EMBL" id="BBD09113.1"/>
    </source>
</evidence>
<dbReference type="Gene3D" id="1.10.287.130">
    <property type="match status" value="1"/>
</dbReference>
<keyword evidence="4" id="KW-1003">Cell membrane</keyword>
<dbReference type="FunFam" id="3.30.565.10:FF:000010">
    <property type="entry name" value="Sensor histidine kinase RcsC"/>
    <property type="match status" value="1"/>
</dbReference>
<comment type="subcellular location">
    <subcellularLocation>
        <location evidence="2">Cell membrane</location>
        <topology evidence="2">Multi-pass membrane protein</topology>
    </subcellularLocation>
</comment>
<dbReference type="CDD" id="cd17546">
    <property type="entry name" value="REC_hyHK_CKI1_RcsC-like"/>
    <property type="match status" value="1"/>
</dbReference>
<dbReference type="GO" id="GO:0005886">
    <property type="term" value="C:plasma membrane"/>
    <property type="evidence" value="ECO:0007669"/>
    <property type="project" value="UniProtKB-SubCell"/>
</dbReference>
<keyword evidence="7 19" id="KW-0812">Transmembrane</keyword>
<keyword evidence="18" id="KW-0175">Coiled coil</keyword>
<dbReference type="InterPro" id="IPR042240">
    <property type="entry name" value="CHASE_sf"/>
</dbReference>
<evidence type="ECO:0000259" key="25">
    <source>
        <dbReference type="PROSITE" id="PS50894"/>
    </source>
</evidence>
<dbReference type="InterPro" id="IPR013655">
    <property type="entry name" value="PAS_fold_3"/>
</dbReference>
<dbReference type="SMART" id="SM00387">
    <property type="entry name" value="HATPase_c"/>
    <property type="match status" value="1"/>
</dbReference>
<feature type="domain" description="CHASE" evidence="24">
    <location>
        <begin position="82"/>
        <end position="309"/>
    </location>
</feature>
<dbReference type="CDD" id="cd00082">
    <property type="entry name" value="HisKA"/>
    <property type="match status" value="1"/>
</dbReference>
<dbReference type="RefSeq" id="WP_172961730.1">
    <property type="nucleotide sequence ID" value="NZ_AP017378.1"/>
</dbReference>
<dbReference type="SMART" id="SM01079">
    <property type="entry name" value="CHASE"/>
    <property type="match status" value="1"/>
</dbReference>
<dbReference type="Pfam" id="PF08447">
    <property type="entry name" value="PAS_3"/>
    <property type="match status" value="2"/>
</dbReference>
<feature type="domain" description="Response regulatory" evidence="21">
    <location>
        <begin position="896"/>
        <end position="1013"/>
    </location>
</feature>
<protein>
    <recommendedName>
        <fullName evidence="15">Sensory/regulatory protein RpfC</fullName>
        <ecNumber evidence="3">2.7.13.3</ecNumber>
    </recommendedName>
</protein>
<dbReference type="InterPro" id="IPR036097">
    <property type="entry name" value="HisK_dim/P_sf"/>
</dbReference>
<dbReference type="PROSITE" id="PS50112">
    <property type="entry name" value="PAS"/>
    <property type="match status" value="1"/>
</dbReference>
<reference evidence="26 27" key="1">
    <citation type="journal article" date="2018" name="Sci. Adv.">
        <title>Multi-heme cytochromes provide a pathway for survival in energy-limited environments.</title>
        <authorList>
            <person name="Deng X."/>
            <person name="Dohmae N."/>
            <person name="Nealson K.H."/>
            <person name="Hashimoto K."/>
            <person name="Okamoto A."/>
        </authorList>
    </citation>
    <scope>NUCLEOTIDE SEQUENCE [LARGE SCALE GENOMIC DNA]</scope>
    <source>
        <strain evidence="26 27">IS5</strain>
    </source>
</reference>
<evidence type="ECO:0000256" key="3">
    <source>
        <dbReference type="ARBA" id="ARBA00012438"/>
    </source>
</evidence>
<dbReference type="Gene3D" id="3.30.565.10">
    <property type="entry name" value="Histidine kinase-like ATPase, C-terminal domain"/>
    <property type="match status" value="1"/>
</dbReference>
<evidence type="ECO:0000256" key="4">
    <source>
        <dbReference type="ARBA" id="ARBA00022475"/>
    </source>
</evidence>
<dbReference type="NCBIfam" id="TIGR00229">
    <property type="entry name" value="sensory_box"/>
    <property type="match status" value="2"/>
</dbReference>
<dbReference type="CDD" id="cd00130">
    <property type="entry name" value="PAS"/>
    <property type="match status" value="2"/>
</dbReference>
<dbReference type="PANTHER" id="PTHR45339:SF1">
    <property type="entry name" value="HYBRID SIGNAL TRANSDUCTION HISTIDINE KINASE J"/>
    <property type="match status" value="1"/>
</dbReference>
<dbReference type="EMBL" id="AP017378">
    <property type="protein sequence ID" value="BBD09113.1"/>
    <property type="molecule type" value="Genomic_DNA"/>
</dbReference>
<dbReference type="InterPro" id="IPR008207">
    <property type="entry name" value="Sig_transdc_His_kin_Hpt_dom"/>
</dbReference>
<accession>A0A2Z6B0X9</accession>
<dbReference type="Proteomes" id="UP000269883">
    <property type="component" value="Chromosome"/>
</dbReference>
<keyword evidence="5 17" id="KW-0597">Phosphoprotein</keyword>